<dbReference type="NCBIfam" id="TIGR01414">
    <property type="entry name" value="autotrans_barl"/>
    <property type="match status" value="1"/>
</dbReference>
<dbReference type="Proteomes" id="UP001201701">
    <property type="component" value="Unassembled WGS sequence"/>
</dbReference>
<dbReference type="EMBL" id="JAKREW010000018">
    <property type="protein sequence ID" value="MCG7506854.1"/>
    <property type="molecule type" value="Genomic_DNA"/>
</dbReference>
<evidence type="ECO:0000313" key="4">
    <source>
        <dbReference type="Proteomes" id="UP001201701"/>
    </source>
</evidence>
<dbReference type="Pfam" id="PF05345">
    <property type="entry name" value="He_PIG"/>
    <property type="match status" value="9"/>
</dbReference>
<comment type="caution">
    <text evidence="3">The sequence shown here is derived from an EMBL/GenBank/DDBJ whole genome shotgun (WGS) entry which is preliminary data.</text>
</comment>
<dbReference type="PANTHER" id="PTHR37494">
    <property type="entry name" value="HEMAGGLUTININ"/>
    <property type="match status" value="1"/>
</dbReference>
<dbReference type="InterPro" id="IPR005546">
    <property type="entry name" value="Autotransporte_beta"/>
</dbReference>
<evidence type="ECO:0000259" key="2">
    <source>
        <dbReference type="PROSITE" id="PS51208"/>
    </source>
</evidence>
<keyword evidence="4" id="KW-1185">Reference proteome</keyword>
<dbReference type="PROSITE" id="PS51208">
    <property type="entry name" value="AUTOTRANSPORTER"/>
    <property type="match status" value="1"/>
</dbReference>
<evidence type="ECO:0000256" key="1">
    <source>
        <dbReference type="SAM" id="SignalP"/>
    </source>
</evidence>
<dbReference type="InterPro" id="IPR006315">
    <property type="entry name" value="OM_autotransptr_brl_dom"/>
</dbReference>
<protein>
    <submittedName>
        <fullName evidence="3">Ig domain-containing protein</fullName>
    </submittedName>
</protein>
<feature type="signal peptide" evidence="1">
    <location>
        <begin position="1"/>
        <end position="41"/>
    </location>
</feature>
<dbReference type="InterPro" id="IPR015919">
    <property type="entry name" value="Cadherin-like_sf"/>
</dbReference>
<dbReference type="SMART" id="SM00869">
    <property type="entry name" value="Autotransporter"/>
    <property type="match status" value="1"/>
</dbReference>
<dbReference type="PANTHER" id="PTHR37494:SF1">
    <property type="entry name" value="STAPHYLOCOCCUS AUREUS SURFACE PROTEIN A"/>
    <property type="match status" value="1"/>
</dbReference>
<evidence type="ECO:0000313" key="3">
    <source>
        <dbReference type="EMBL" id="MCG7506854.1"/>
    </source>
</evidence>
<feature type="chain" id="PRO_5046623760" evidence="1">
    <location>
        <begin position="42"/>
        <end position="1601"/>
    </location>
</feature>
<dbReference type="InterPro" id="IPR036709">
    <property type="entry name" value="Autotransporte_beta_dom_sf"/>
</dbReference>
<dbReference type="InterPro" id="IPR013783">
    <property type="entry name" value="Ig-like_fold"/>
</dbReference>
<organism evidence="3 4">
    <name type="scientific">Mesorhizobium retamae</name>
    <dbReference type="NCBI Taxonomy" id="2912854"/>
    <lineage>
        <taxon>Bacteria</taxon>
        <taxon>Pseudomonadati</taxon>
        <taxon>Pseudomonadota</taxon>
        <taxon>Alphaproteobacteria</taxon>
        <taxon>Hyphomicrobiales</taxon>
        <taxon>Phyllobacteriaceae</taxon>
        <taxon>Mesorhizobium</taxon>
    </lineage>
</organism>
<dbReference type="Pfam" id="PF03797">
    <property type="entry name" value="Autotransporter"/>
    <property type="match status" value="1"/>
</dbReference>
<accession>A0ABS9QHE0</accession>
<dbReference type="Gene3D" id="2.60.40.3440">
    <property type="match status" value="2"/>
</dbReference>
<dbReference type="SUPFAM" id="SSF49313">
    <property type="entry name" value="Cadherin-like"/>
    <property type="match status" value="8"/>
</dbReference>
<feature type="domain" description="Autotransporter" evidence="2">
    <location>
        <begin position="1325"/>
        <end position="1601"/>
    </location>
</feature>
<dbReference type="Gene3D" id="2.60.40.10">
    <property type="entry name" value="Immunoglobulins"/>
    <property type="match status" value="9"/>
</dbReference>
<name>A0ABS9QHE0_9HYPH</name>
<proteinExistence type="predicted"/>
<dbReference type="Gene3D" id="2.40.128.130">
    <property type="entry name" value="Autotransporter beta-domain"/>
    <property type="match status" value="1"/>
</dbReference>
<gene>
    <name evidence="3" type="ORF">L4923_17650</name>
</gene>
<dbReference type="Pfam" id="PF17963">
    <property type="entry name" value="Big_9"/>
    <property type="match status" value="3"/>
</dbReference>
<dbReference type="SUPFAM" id="SSF103515">
    <property type="entry name" value="Autotransporter"/>
    <property type="match status" value="1"/>
</dbReference>
<reference evidence="3 4" key="1">
    <citation type="submission" date="2022-02" db="EMBL/GenBank/DDBJ databases">
        <title>Draft genome sequence of Mezorhizobium retamae strain IRAMC:0171 isolated from Retama raetam nodules.</title>
        <authorList>
            <person name="Bengaied R."/>
            <person name="Sbissi I."/>
            <person name="Huber K."/>
            <person name="Ghodbane F."/>
            <person name="Nouioui I."/>
            <person name="Tarhouni M."/>
            <person name="Gtari M."/>
        </authorList>
    </citation>
    <scope>NUCLEOTIDE SEQUENCE [LARGE SCALE GENOMIC DNA]</scope>
    <source>
        <strain evidence="3 4">IRAMC:0171</strain>
    </source>
</reference>
<keyword evidence="1" id="KW-0732">Signal</keyword>
<sequence length="1601" mass="159504">MIWGAKYRAVPAHVLASGIVLWLAVLALAGLAALAPSSAQAAPSLGCPAPIAITVASGGSRQIDASSCDPFGTNPQDKVVQPAHGHVTIDNASAGLLTYVNNGDGATTDTFTFEDASAGVVTVNVTITPAASPITVTPANLPTPQIGVFYDQTLSSAGGVAPYTYSDGGGSLPPGLSLAANGRISGTPTGSGPYNYTVHVTDSTSPTPLTADKSYGFIVPGPTLVVSPANPDGGTQGIAYSQQFTTSGGTAPYTYTVETGPLPPGLSLSGTGLLSGTPSAVGSYTFTIRVQDSTTISTGGVWLKTHTVTVVISAAPAIVIAPSTLPNGAVGSAYSTSLSASGGTSPYTYSISAGALPAGLALSPGGALSGTPTAGGTFNFTVSATDSSGAPGPYSGTQAYSLTIAPPTVSLPTTTLANGTIGVAYSAAITSANGGTAPYTYSVTAGALPPGTTLSASTGTISGTPTAAGTFNFAVVATDSSTGSGPYNSAPRGYSLAIDDVPPVANPVSATVAYGSGANPITLNITGGAPTSVAIGTGPGNGTAITSGTSVTYQPNPGFRGLDSFTYTATNSAGTSAPATASVTVGDPTITVNASGPSTAQIGVAYTQTFTASGGAAPYTLTVGGLPAGLSITGTTSNSVTVSGTPTEAGSFNLVVTGTDSSTGTGPVPISQNFPHSVSAPTLALTPPAGTLNATYAAPYSQQYTASGGTAPYTYSVNAGALPAGLSLDAATGVLSGTPSATGFFTFSVGATDSSTGTGSPFSRTQNYVMQVATSSIVLAPTTLANATAGSPYSATITASGGIAPYTFSTNPAGLPAGMSLSAGGVLSGTPTQSGTFAFTVVATDSNGQTGPRAYNLTVDSPGLTLAPTSLPAGTAGNAYSQTLTASGGNAPYGFAITAGALPAGLTLSPTGALAGIPTAAGNFNFTVTATDSTSGTPGSGSASYSLTIAAPSITLAPATLAQGQYGVAYSQTLTASGGTGPYSFAVTGGALPPGISLSPAGALSGTPTTVGSSSFTVTATDSFGFTGSIAYTLDVGSNPPIANPDTADTLSGQPVTINVLSNDTGTITSVAIFGAPTHGTATLSGTDIVYTPGASFAGSDQLQYTATGPGGTTAPATVTINVRPRPVAVAQNVTTISGKAVVVDLTKDASGGPFTGASLVSVPPSSSGTTSLNGYQMTFTPPTTFSGTVMVTFTLSNAYATSTVTAITINVEARPDPTQDSEVMGILNAETAATRRFATSQIGNFQQRLEGLHDSSAGQEPTDTLAFVQGIVLSFASTCGKDDLVPHGEICGSRKAADRDLPFKSFLDDNTTASTPGGLGTGSFGHSKVTIWTGGSINVGDREGDDGYKFETTGLSGGIDYRFSRAFALGLGVGYGRDVSDIGDNGSRSTGKAYTAGLYASYHPGQNYFIDGLVGYQWLSFDSKRFLTSGGGFATGDRDGGQWFASVSAGAKYQVENWQISPYARLDMARATLDAFTEDGDPSSALHYGEQEIDTFTGNLGLRLAYKFPVSFGVISPQLRLEYQHDFQGESGITMNYADMFGGPFYHTSIDGSARDRFMLGLGMNIQTTQDFGVRLEYRGLFGSNGDTDNGFLINLGKTF</sequence>
<dbReference type="RefSeq" id="WP_239367434.1">
    <property type="nucleotide sequence ID" value="NZ_JAKREW010000018.1"/>
</dbReference>